<dbReference type="GO" id="GO:0005524">
    <property type="term" value="F:ATP binding"/>
    <property type="evidence" value="ECO:0007669"/>
    <property type="project" value="InterPro"/>
</dbReference>
<dbReference type="InterPro" id="IPR050921">
    <property type="entry name" value="T4SS_GSP_E_ATPase"/>
</dbReference>
<name>A0A7V2ZLS9_9BACT</name>
<dbReference type="InterPro" id="IPR006321">
    <property type="entry name" value="PilT/PilU"/>
</dbReference>
<reference evidence="3" key="1">
    <citation type="journal article" date="2020" name="mSystems">
        <title>Genome- and Community-Level Interaction Insights into Carbon Utilization and Element Cycling Functions of Hydrothermarchaeota in Hydrothermal Sediment.</title>
        <authorList>
            <person name="Zhou Z."/>
            <person name="Liu Y."/>
            <person name="Xu W."/>
            <person name="Pan J."/>
            <person name="Luo Z.H."/>
            <person name="Li M."/>
        </authorList>
    </citation>
    <scope>NUCLEOTIDE SEQUENCE [LARGE SCALE GENOMIC DNA]</scope>
    <source>
        <strain evidence="3">SpSt-479</strain>
    </source>
</reference>
<dbReference type="Gene3D" id="3.30.450.90">
    <property type="match status" value="1"/>
</dbReference>
<dbReference type="NCBIfam" id="TIGR01420">
    <property type="entry name" value="pilT_fam"/>
    <property type="match status" value="1"/>
</dbReference>
<dbReference type="EMBL" id="DSUJ01000010">
    <property type="protein sequence ID" value="HFI92316.1"/>
    <property type="molecule type" value="Genomic_DNA"/>
</dbReference>
<evidence type="ECO:0000313" key="3">
    <source>
        <dbReference type="EMBL" id="HFI92316.1"/>
    </source>
</evidence>
<evidence type="ECO:0000259" key="2">
    <source>
        <dbReference type="PROSITE" id="PS00662"/>
    </source>
</evidence>
<sequence>MNVQEEKKVLEVFCRTIPEGLFGPDRVHYIIENIDKIKDQDKILLRKLFNKFLTSMIERDASDIEVGGHGNCGYIWMRVYGNKERAKDLPQFSDDEAATIIINLLNSNQRKHLWENKNLDFSYTFLYERRNVNVRFRADAYFDLDTLTLNMRAINQTIRPLASLEFHPNVVRTMSHGYIKFGLSLITGITGSGKSTTLDSIVDHHNKFDPCHIIIIAAPIEYVHTSNVSLIKHREVGRDVATFKDGIVQALRQDPDIIIVGEMRDPDTIMAALEVTDTGHKVFSTLHTSSAVESIDRIIAEVHPTEQERVRNRLADVLISIVSQKLVPSLDGKRVLAKEVLIVTPSVKAAIKNNNTSEIYMMMNQGGAQGMITMEQDLKRLYLEKKISLETAITYANNKTRIHQILAA</sequence>
<gene>
    <name evidence="3" type="ORF">ENS31_12435</name>
</gene>
<dbReference type="SUPFAM" id="SSF52540">
    <property type="entry name" value="P-loop containing nucleoside triphosphate hydrolases"/>
    <property type="match status" value="1"/>
</dbReference>
<dbReference type="InterPro" id="IPR001482">
    <property type="entry name" value="T2SS/T4SS_dom"/>
</dbReference>
<dbReference type="AlphaFoldDB" id="A0A7V2ZLS9"/>
<evidence type="ECO:0000256" key="1">
    <source>
        <dbReference type="ARBA" id="ARBA00006611"/>
    </source>
</evidence>
<dbReference type="GO" id="GO:0016887">
    <property type="term" value="F:ATP hydrolysis activity"/>
    <property type="evidence" value="ECO:0007669"/>
    <property type="project" value="InterPro"/>
</dbReference>
<dbReference type="Pfam" id="PF00437">
    <property type="entry name" value="T2SSE"/>
    <property type="match status" value="1"/>
</dbReference>
<dbReference type="PROSITE" id="PS00662">
    <property type="entry name" value="T2SP_E"/>
    <property type="match status" value="1"/>
</dbReference>
<accession>A0A7V2ZLS9</accession>
<comment type="similarity">
    <text evidence="1">Belongs to the GSP E family.</text>
</comment>
<dbReference type="InterPro" id="IPR027417">
    <property type="entry name" value="P-loop_NTPase"/>
</dbReference>
<protein>
    <submittedName>
        <fullName evidence="3">PilT/PilU family type 4a pilus ATPase</fullName>
    </submittedName>
</protein>
<proteinExistence type="inferred from homology"/>
<dbReference type="CDD" id="cd01131">
    <property type="entry name" value="PilT"/>
    <property type="match status" value="1"/>
</dbReference>
<dbReference type="PANTHER" id="PTHR30486:SF6">
    <property type="entry name" value="TYPE IV PILUS RETRACTATION ATPASE PILT"/>
    <property type="match status" value="1"/>
</dbReference>
<comment type="caution">
    <text evidence="3">The sequence shown here is derived from an EMBL/GenBank/DDBJ whole genome shotgun (WGS) entry which is preliminary data.</text>
</comment>
<dbReference type="RefSeq" id="WP_304146929.1">
    <property type="nucleotide sequence ID" value="NZ_JAOAIE010000102.1"/>
</dbReference>
<dbReference type="PANTHER" id="PTHR30486">
    <property type="entry name" value="TWITCHING MOTILITY PROTEIN PILT"/>
    <property type="match status" value="1"/>
</dbReference>
<feature type="domain" description="Bacterial type II secretion system protein E" evidence="2">
    <location>
        <begin position="251"/>
        <end position="265"/>
    </location>
</feature>
<organism evidence="3">
    <name type="scientific">Ignavibacterium album</name>
    <dbReference type="NCBI Taxonomy" id="591197"/>
    <lineage>
        <taxon>Bacteria</taxon>
        <taxon>Pseudomonadati</taxon>
        <taxon>Ignavibacteriota</taxon>
        <taxon>Ignavibacteria</taxon>
        <taxon>Ignavibacteriales</taxon>
        <taxon>Ignavibacteriaceae</taxon>
        <taxon>Ignavibacterium</taxon>
    </lineage>
</organism>
<dbReference type="Gene3D" id="3.40.50.300">
    <property type="entry name" value="P-loop containing nucleotide triphosphate hydrolases"/>
    <property type="match status" value="1"/>
</dbReference>